<dbReference type="InterPro" id="IPR004593">
    <property type="entry name" value="SbcD"/>
</dbReference>
<feature type="domain" description="Calcineurin-like phosphoesterase" evidence="8">
    <location>
        <begin position="1"/>
        <end position="229"/>
    </location>
</feature>
<dbReference type="Gene3D" id="3.30.160.720">
    <property type="match status" value="1"/>
</dbReference>
<comment type="function">
    <text evidence="7">SbcCD cleaves DNA hairpin structures. These structures can inhibit DNA replication and are intermediates in certain DNA recombination reactions. The complex acts as a 3'-&gt;5' double strand exonuclease that can open hairpins. It also has a 5' single-strand endonuclease activity.</text>
</comment>
<evidence type="ECO:0000256" key="6">
    <source>
        <dbReference type="ARBA" id="ARBA00022839"/>
    </source>
</evidence>
<gene>
    <name evidence="7" type="primary">sbcD</name>
    <name evidence="10" type="ORF">JBF11_00785</name>
</gene>
<evidence type="ECO:0000256" key="3">
    <source>
        <dbReference type="ARBA" id="ARBA00013365"/>
    </source>
</evidence>
<proteinExistence type="inferred from homology"/>
<keyword evidence="7" id="KW-0235">DNA replication</keyword>
<name>A0ABY5Y136_9BACT</name>
<dbReference type="InterPro" id="IPR050535">
    <property type="entry name" value="DNA_Repair-Maintenance_Comp"/>
</dbReference>
<accession>A0ABY5Y136</accession>
<dbReference type="CDD" id="cd00840">
    <property type="entry name" value="MPP_Mre11_N"/>
    <property type="match status" value="1"/>
</dbReference>
<dbReference type="Pfam" id="PF12320">
    <property type="entry name" value="SbcD_C"/>
    <property type="match status" value="1"/>
</dbReference>
<keyword evidence="7" id="KW-0233">DNA recombination</keyword>
<evidence type="ECO:0000313" key="10">
    <source>
        <dbReference type="EMBL" id="UWX05899.1"/>
    </source>
</evidence>
<dbReference type="InterPro" id="IPR026843">
    <property type="entry name" value="SbcD_C"/>
</dbReference>
<keyword evidence="6 7" id="KW-0269">Exonuclease</keyword>
<protein>
    <recommendedName>
        <fullName evidence="3 7">Nuclease SbcCD subunit D</fullName>
    </recommendedName>
</protein>
<keyword evidence="4 7" id="KW-0540">Nuclease</keyword>
<dbReference type="PANTHER" id="PTHR30337">
    <property type="entry name" value="COMPONENT OF ATP-DEPENDENT DSDNA EXONUCLEASE"/>
    <property type="match status" value="1"/>
</dbReference>
<keyword evidence="7" id="KW-0255">Endonuclease</keyword>
<evidence type="ECO:0000256" key="5">
    <source>
        <dbReference type="ARBA" id="ARBA00022801"/>
    </source>
</evidence>
<comment type="similarity">
    <text evidence="1 7">Belongs to the SbcD family.</text>
</comment>
<dbReference type="InterPro" id="IPR041796">
    <property type="entry name" value="Mre11_N"/>
</dbReference>
<dbReference type="GO" id="GO:0004527">
    <property type="term" value="F:exonuclease activity"/>
    <property type="evidence" value="ECO:0007669"/>
    <property type="project" value="UniProtKB-KW"/>
</dbReference>
<evidence type="ECO:0000256" key="2">
    <source>
        <dbReference type="ARBA" id="ARBA00011322"/>
    </source>
</evidence>
<dbReference type="NCBIfam" id="TIGR00619">
    <property type="entry name" value="sbcd"/>
    <property type="match status" value="1"/>
</dbReference>
<evidence type="ECO:0000259" key="9">
    <source>
        <dbReference type="Pfam" id="PF12320"/>
    </source>
</evidence>
<evidence type="ECO:0000313" key="11">
    <source>
        <dbReference type="Proteomes" id="UP001058120"/>
    </source>
</evidence>
<evidence type="ECO:0000256" key="7">
    <source>
        <dbReference type="RuleBase" id="RU363069"/>
    </source>
</evidence>
<reference evidence="10" key="1">
    <citation type="submission" date="2020-12" db="EMBL/GenBank/DDBJ databases">
        <title>Taurinivorans muris gen. nov., sp. nov., fundamental and realized metabolic niche of a ubiquitous sulfidogenic bacterium in the murine intestine.</title>
        <authorList>
            <person name="Ye H."/>
            <person name="Hanson B.T."/>
            <person name="Loy A."/>
        </authorList>
    </citation>
    <scope>NUCLEOTIDE SEQUENCE</scope>
    <source>
        <strain evidence="10">LT0009</strain>
    </source>
</reference>
<organism evidence="10 11">
    <name type="scientific">Taurinivorans muris</name>
    <dbReference type="NCBI Taxonomy" id="2787751"/>
    <lineage>
        <taxon>Bacteria</taxon>
        <taxon>Pseudomonadati</taxon>
        <taxon>Thermodesulfobacteriota</taxon>
        <taxon>Desulfovibrionia</taxon>
        <taxon>Desulfovibrionales</taxon>
        <taxon>Desulfovibrionaceae</taxon>
        <taxon>Taurinivorans</taxon>
    </lineage>
</organism>
<sequence>MKILHTSDWHIGSTFYGKKRNEEYAAFFAWLLALIQKEQIDVLLIAGDIFDTALPNNSAQHLYYSFLIDLRGTSCKHVVITGGNHDSPSFLNAPQALLKSLNIHVIGAMPENIHDEIIPIRHNGEEIIILAVPYLRERDLQGIAITENYETRAEKIVRSIAEHYKNLTEIALKQKQANSPLLAMGHLYIAGSQLEEEGERELYIGSLAKISADIFPKEINYAALGHIHSAQKIAKTEHIRYSGSPLAMSFAEKSNKKKMLVLDTENSLSVQEIEIPEFQITRKICGNFSAIRQEIEKLKALGQSVWLEVEYSGEDKFNLKDMLFALTADSKIEILKFKNQNIIDYYINDTLSEENLEDLDPQKIFDRILEKTSYPDEEKQELLACYHEILTALAEKDINE</sequence>
<dbReference type="SUPFAM" id="SSF56300">
    <property type="entry name" value="Metallo-dependent phosphatases"/>
    <property type="match status" value="1"/>
</dbReference>
<dbReference type="InterPro" id="IPR004843">
    <property type="entry name" value="Calcineurin-like_PHP"/>
</dbReference>
<dbReference type="InterPro" id="IPR029052">
    <property type="entry name" value="Metallo-depent_PP-like"/>
</dbReference>
<evidence type="ECO:0000256" key="1">
    <source>
        <dbReference type="ARBA" id="ARBA00010555"/>
    </source>
</evidence>
<keyword evidence="5 7" id="KW-0378">Hydrolase</keyword>
<dbReference type="Pfam" id="PF00149">
    <property type="entry name" value="Metallophos"/>
    <property type="match status" value="1"/>
</dbReference>
<dbReference type="Gene3D" id="3.60.21.10">
    <property type="match status" value="1"/>
</dbReference>
<comment type="subunit">
    <text evidence="2 7">Heterodimer of SbcC and SbcD.</text>
</comment>
<dbReference type="PANTHER" id="PTHR30337:SF0">
    <property type="entry name" value="NUCLEASE SBCCD SUBUNIT D"/>
    <property type="match status" value="1"/>
</dbReference>
<keyword evidence="11" id="KW-1185">Reference proteome</keyword>
<evidence type="ECO:0000259" key="8">
    <source>
        <dbReference type="Pfam" id="PF00149"/>
    </source>
</evidence>
<feature type="domain" description="Nuclease SbcCD subunit D C-terminal" evidence="9">
    <location>
        <begin position="282"/>
        <end position="372"/>
    </location>
</feature>
<evidence type="ECO:0000256" key="4">
    <source>
        <dbReference type="ARBA" id="ARBA00022722"/>
    </source>
</evidence>
<dbReference type="EMBL" id="CP065938">
    <property type="protein sequence ID" value="UWX05899.1"/>
    <property type="molecule type" value="Genomic_DNA"/>
</dbReference>
<dbReference type="RefSeq" id="WP_334315490.1">
    <property type="nucleotide sequence ID" value="NZ_CP065938.1"/>
</dbReference>
<dbReference type="Proteomes" id="UP001058120">
    <property type="component" value="Chromosome"/>
</dbReference>